<dbReference type="OrthoDB" id="10354935at2759"/>
<accession>A0A8H3IQ78</accession>
<dbReference type="AlphaFoldDB" id="A0A8H3IQ78"/>
<reference evidence="1" key="1">
    <citation type="submission" date="2021-03" db="EMBL/GenBank/DDBJ databases">
        <authorList>
            <person name="Tagirdzhanova G."/>
        </authorList>
    </citation>
    <scope>NUCLEOTIDE SEQUENCE</scope>
</reference>
<dbReference type="Proteomes" id="UP000664203">
    <property type="component" value="Unassembled WGS sequence"/>
</dbReference>
<proteinExistence type="predicted"/>
<gene>
    <name evidence="1" type="ORF">ALECFALPRED_006756</name>
</gene>
<name>A0A8H3IQ78_9LECA</name>
<comment type="caution">
    <text evidence="1">The sequence shown here is derived from an EMBL/GenBank/DDBJ whole genome shotgun (WGS) entry which is preliminary data.</text>
</comment>
<evidence type="ECO:0000313" key="2">
    <source>
        <dbReference type="Proteomes" id="UP000664203"/>
    </source>
</evidence>
<keyword evidence="2" id="KW-1185">Reference proteome</keyword>
<dbReference type="EMBL" id="CAJPDR010000438">
    <property type="protein sequence ID" value="CAF9936292.1"/>
    <property type="molecule type" value="Genomic_DNA"/>
</dbReference>
<evidence type="ECO:0000313" key="1">
    <source>
        <dbReference type="EMBL" id="CAF9936292.1"/>
    </source>
</evidence>
<organism evidence="1 2">
    <name type="scientific">Alectoria fallacina</name>
    <dbReference type="NCBI Taxonomy" id="1903189"/>
    <lineage>
        <taxon>Eukaryota</taxon>
        <taxon>Fungi</taxon>
        <taxon>Dikarya</taxon>
        <taxon>Ascomycota</taxon>
        <taxon>Pezizomycotina</taxon>
        <taxon>Lecanoromycetes</taxon>
        <taxon>OSLEUM clade</taxon>
        <taxon>Lecanoromycetidae</taxon>
        <taxon>Lecanorales</taxon>
        <taxon>Lecanorineae</taxon>
        <taxon>Parmeliaceae</taxon>
        <taxon>Alectoria</taxon>
    </lineage>
</organism>
<sequence>MNGTKAEAAVAGTLISQLSSLIKYFPTYYYYKDFAANMVCHRALEAHELFPSGWGDECPVVQSTAARDVVPKALLLTRVLCTRARSDLNELDLVALEEGGRSTVDEFRAIMDHIATIKSVTEEVKMLWFGVSAGGYLEITYDIKLLSIDWGEEAVGAAKAMALVF</sequence>
<protein>
    <submittedName>
        <fullName evidence="1">Uncharacterized protein</fullName>
    </submittedName>
</protein>